<gene>
    <name evidence="2" type="ORF">ADUPG1_011159</name>
</gene>
<accession>A0ABQ5JWL3</accession>
<dbReference type="Gene3D" id="3.40.50.12780">
    <property type="entry name" value="N-terminal domain of ligase-like"/>
    <property type="match status" value="1"/>
</dbReference>
<keyword evidence="3" id="KW-1185">Reference proteome</keyword>
<evidence type="ECO:0000313" key="3">
    <source>
        <dbReference type="Proteomes" id="UP001057375"/>
    </source>
</evidence>
<dbReference type="EMBL" id="BQXS01011871">
    <property type="protein sequence ID" value="GKT17691.1"/>
    <property type="molecule type" value="Genomic_DNA"/>
</dbReference>
<dbReference type="PANTHER" id="PTHR43272:SF11">
    <property type="entry name" value="AMP-DEPENDENT SYNTHETASE_LIGASE DOMAIN-CONTAINING PROTEIN"/>
    <property type="match status" value="1"/>
</dbReference>
<protein>
    <recommendedName>
        <fullName evidence="1">AMP-dependent synthetase/ligase domain-containing protein</fullName>
    </recommendedName>
</protein>
<dbReference type="InterPro" id="IPR000873">
    <property type="entry name" value="AMP-dep_synth/lig_dom"/>
</dbReference>
<dbReference type="SUPFAM" id="SSF56801">
    <property type="entry name" value="Acetyl-CoA synthetase-like"/>
    <property type="match status" value="1"/>
</dbReference>
<name>A0ABQ5JWL3_9EUKA</name>
<dbReference type="PANTHER" id="PTHR43272">
    <property type="entry name" value="LONG-CHAIN-FATTY-ACID--COA LIGASE"/>
    <property type="match status" value="1"/>
</dbReference>
<dbReference type="Pfam" id="PF00501">
    <property type="entry name" value="AMP-binding"/>
    <property type="match status" value="1"/>
</dbReference>
<dbReference type="Proteomes" id="UP001057375">
    <property type="component" value="Unassembled WGS sequence"/>
</dbReference>
<dbReference type="InterPro" id="IPR042099">
    <property type="entry name" value="ANL_N_sf"/>
</dbReference>
<organism evidence="2 3">
    <name type="scientific">Aduncisulcus paluster</name>
    <dbReference type="NCBI Taxonomy" id="2918883"/>
    <lineage>
        <taxon>Eukaryota</taxon>
        <taxon>Metamonada</taxon>
        <taxon>Carpediemonas-like organisms</taxon>
        <taxon>Aduncisulcus</taxon>
    </lineage>
</organism>
<evidence type="ECO:0000313" key="2">
    <source>
        <dbReference type="EMBL" id="GKT17691.1"/>
    </source>
</evidence>
<feature type="domain" description="AMP-dependent synthetase/ligase" evidence="1">
    <location>
        <begin position="19"/>
        <end position="286"/>
    </location>
</feature>
<sequence length="566" mass="61665">MSDSVSDKILDSLVESLLKDAKPNRNCIVLYISETIGTPNAVYYSHKALCSNISSILSHFSHCNFRLDRECIMCMIPFYTMFGILVRLSAFATGSKVVFPSWINSHKTIFEDLDLASPSVFACVPRVLNDLMKMVYESGKSSIVSMGLKASLKAGKERISSFKEKYSKLKHRWVREEKCHTAKGYFGSGRKISDALMYSVKNCLGGKAKVIICSGASLSPISFQFISSVFSVPIIQFYGTSLTGAVAGTSVYFPEETVVGTPLCGVSVRVVPIKHDIEAPLDGKEEEILICDLSHDPDTIVGEIQVKSDNSFSDMKTASSFGTNQFITSDGWVKTGDIGLFNSKTQDLAIMGKSGSKLRLSIGYTVNPILIARAISGNIPRARENTLSPARSTPLIHKSVPGSIRDGTVISSYNSGYLLGILSINPDCISCGDIMSERTLSKICMEIMGNSLRYGLRVFEIPACFVLTINEWMDCLPSGFSAQQKGKDLPKTCLLEGEIALTTSKNITKLYSDELSALQEIKESASIGAESPMWGGRQISSIQVDGTQFLFTVASDSMDIEGEGIE</sequence>
<proteinExistence type="predicted"/>
<reference evidence="2" key="1">
    <citation type="submission" date="2022-03" db="EMBL/GenBank/DDBJ databases">
        <title>Draft genome sequence of Aduncisulcus paluster, a free-living microaerophilic Fornicata.</title>
        <authorList>
            <person name="Yuyama I."/>
            <person name="Kume K."/>
            <person name="Tamura T."/>
            <person name="Inagaki Y."/>
            <person name="Hashimoto T."/>
        </authorList>
    </citation>
    <scope>NUCLEOTIDE SEQUENCE</scope>
    <source>
        <strain evidence="2">NY0171</strain>
    </source>
</reference>
<evidence type="ECO:0000259" key="1">
    <source>
        <dbReference type="Pfam" id="PF00501"/>
    </source>
</evidence>
<comment type="caution">
    <text evidence="2">The sequence shown here is derived from an EMBL/GenBank/DDBJ whole genome shotgun (WGS) entry which is preliminary data.</text>
</comment>